<dbReference type="RefSeq" id="WP_258543281.1">
    <property type="nucleotide sequence ID" value="NZ_OU015584.1"/>
</dbReference>
<dbReference type="Pfam" id="PF00583">
    <property type="entry name" value="Acetyltransf_1"/>
    <property type="match status" value="1"/>
</dbReference>
<proteinExistence type="predicted"/>
<name>A0A916JQ28_9FLAO</name>
<accession>A0A916JQ28</accession>
<dbReference type="Gene3D" id="3.40.630.30">
    <property type="match status" value="1"/>
</dbReference>
<dbReference type="SUPFAM" id="SSF55729">
    <property type="entry name" value="Acyl-CoA N-acyltransferases (Nat)"/>
    <property type="match status" value="1"/>
</dbReference>
<sequence length="337" mass="39143">MRLEELEYKLLTTPTADIRGLLANTVYGTKGGLRLKHKDTVWKLDELIDPDFHALYDAGNLVGVVVYSKRRAKFGGSEMNCMYIRYFSVSPDYQGLGVAKYLTEVAVKNYRKTLQEPTVVYAFIEAKNTRSVAVGDYFDPLSLGYFSPIYFSRFFPKKIEFTCNDKKVFHEYYPDKKLLNFEYARPSDKNASYCSLLLDNRYAAVRYYPVSWEVLDYPSNNWLMKKLLPNIPVIRKLVEGKELNFIAVDALSWDSDELLLKVFEQILAENKLNKLFVFADLKDERFKALRDSKSLGFMSKIQKPPRIGIQLFFHDCNDTIKDEIKKYPVEVRGFDVT</sequence>
<reference evidence="2" key="1">
    <citation type="submission" date="2021-04" db="EMBL/GenBank/DDBJ databases">
        <authorList>
            <person name="Rodrigo-Torres L."/>
            <person name="Arahal R. D."/>
            <person name="Lucena T."/>
        </authorList>
    </citation>
    <scope>NUCLEOTIDE SEQUENCE</scope>
    <source>
        <strain evidence="2">AS29M-1</strain>
    </source>
</reference>
<feature type="domain" description="N-acetyltransferase" evidence="1">
    <location>
        <begin position="1"/>
        <end position="166"/>
    </location>
</feature>
<evidence type="ECO:0000313" key="2">
    <source>
        <dbReference type="EMBL" id="CAG5086350.1"/>
    </source>
</evidence>
<dbReference type="EMBL" id="OU015584">
    <property type="protein sequence ID" value="CAG5086350.1"/>
    <property type="molecule type" value="Genomic_DNA"/>
</dbReference>
<protein>
    <recommendedName>
        <fullName evidence="1">N-acetyltransferase domain-containing protein</fullName>
    </recommendedName>
</protein>
<dbReference type="KEGG" id="ptan:CRYO30217_03091"/>
<evidence type="ECO:0000259" key="1">
    <source>
        <dbReference type="PROSITE" id="PS51186"/>
    </source>
</evidence>
<dbReference type="Proteomes" id="UP000683507">
    <property type="component" value="Chromosome"/>
</dbReference>
<dbReference type="InterPro" id="IPR000182">
    <property type="entry name" value="GNAT_dom"/>
</dbReference>
<dbReference type="GO" id="GO:0016747">
    <property type="term" value="F:acyltransferase activity, transferring groups other than amino-acyl groups"/>
    <property type="evidence" value="ECO:0007669"/>
    <property type="project" value="InterPro"/>
</dbReference>
<organism evidence="2 3">
    <name type="scientific">Parvicella tangerina</name>
    <dbReference type="NCBI Taxonomy" id="2829795"/>
    <lineage>
        <taxon>Bacteria</taxon>
        <taxon>Pseudomonadati</taxon>
        <taxon>Bacteroidota</taxon>
        <taxon>Flavobacteriia</taxon>
        <taxon>Flavobacteriales</taxon>
        <taxon>Parvicellaceae</taxon>
        <taxon>Parvicella</taxon>
    </lineage>
</organism>
<gene>
    <name evidence="2" type="ORF">CRYO30217_03091</name>
</gene>
<dbReference type="PROSITE" id="PS51186">
    <property type="entry name" value="GNAT"/>
    <property type="match status" value="1"/>
</dbReference>
<dbReference type="InterPro" id="IPR016181">
    <property type="entry name" value="Acyl_CoA_acyltransferase"/>
</dbReference>
<evidence type="ECO:0000313" key="3">
    <source>
        <dbReference type="Proteomes" id="UP000683507"/>
    </source>
</evidence>
<dbReference type="CDD" id="cd04301">
    <property type="entry name" value="NAT_SF"/>
    <property type="match status" value="1"/>
</dbReference>
<dbReference type="AlphaFoldDB" id="A0A916JQ28"/>
<keyword evidence="3" id="KW-1185">Reference proteome</keyword>